<accession>A0A073HYI1</accession>
<evidence type="ECO:0000256" key="2">
    <source>
        <dbReference type="ARBA" id="ARBA00022603"/>
    </source>
</evidence>
<dbReference type="EMBL" id="ARYC01000993">
    <property type="protein sequence ID" value="KEJ83043.1"/>
    <property type="molecule type" value="Genomic_DNA"/>
</dbReference>
<dbReference type="PANTHER" id="PTHR12829:SF7">
    <property type="entry name" value="N6-ADENOSINE-METHYLTRANSFERASE CATALYTIC SUBUNIT"/>
    <property type="match status" value="1"/>
</dbReference>
<dbReference type="GO" id="GO:0001734">
    <property type="term" value="F:mRNA m(6)A methyltransferase activity"/>
    <property type="evidence" value="ECO:0007669"/>
    <property type="project" value="UniProtKB-EC"/>
</dbReference>
<evidence type="ECO:0000313" key="7">
    <source>
        <dbReference type="EMBL" id="KEJ83043.1"/>
    </source>
</evidence>
<keyword evidence="4" id="KW-0949">S-adenosyl-L-methionine</keyword>
<protein>
    <recommendedName>
        <fullName evidence="1">mRNA m(6)A methyltransferase</fullName>
        <ecNumber evidence="1">2.1.1.348</ecNumber>
    </recommendedName>
</protein>
<dbReference type="GO" id="GO:0036396">
    <property type="term" value="C:RNA N6-methyladenosine methyltransferase complex"/>
    <property type="evidence" value="ECO:0007669"/>
    <property type="project" value="TreeGrafter"/>
</dbReference>
<evidence type="ECO:0000256" key="3">
    <source>
        <dbReference type="ARBA" id="ARBA00022679"/>
    </source>
</evidence>
<dbReference type="EC" id="2.1.1.348" evidence="1"/>
<dbReference type="SUPFAM" id="SSF53335">
    <property type="entry name" value="S-adenosyl-L-methionine-dependent methyltransferases"/>
    <property type="match status" value="1"/>
</dbReference>
<keyword evidence="8" id="KW-1185">Reference proteome</keyword>
<organism evidence="7 8">
    <name type="scientific">Oxytricha trifallax</name>
    <dbReference type="NCBI Taxonomy" id="1172189"/>
    <lineage>
        <taxon>Eukaryota</taxon>
        <taxon>Sar</taxon>
        <taxon>Alveolata</taxon>
        <taxon>Ciliophora</taxon>
        <taxon>Intramacronucleata</taxon>
        <taxon>Spirotrichea</taxon>
        <taxon>Stichotrichia</taxon>
        <taxon>Sporadotrichida</taxon>
        <taxon>Oxytrichidae</taxon>
        <taxon>Oxytrichinae</taxon>
        <taxon>Oxytricha</taxon>
    </lineage>
</organism>
<evidence type="ECO:0000256" key="4">
    <source>
        <dbReference type="ARBA" id="ARBA00022691"/>
    </source>
</evidence>
<dbReference type="GO" id="GO:0005634">
    <property type="term" value="C:nucleus"/>
    <property type="evidence" value="ECO:0007669"/>
    <property type="project" value="TreeGrafter"/>
</dbReference>
<dbReference type="AlphaFoldDB" id="A0A073HYI1"/>
<evidence type="ECO:0000313" key="8">
    <source>
        <dbReference type="Proteomes" id="UP000053232"/>
    </source>
</evidence>
<dbReference type="GO" id="GO:0032259">
    <property type="term" value="P:methylation"/>
    <property type="evidence" value="ECO:0007669"/>
    <property type="project" value="UniProtKB-KW"/>
</dbReference>
<dbReference type="PROSITE" id="PS51143">
    <property type="entry name" value="MT_A70"/>
    <property type="match status" value="1"/>
</dbReference>
<gene>
    <name evidence="7" type="ORF">OXYTRIMIC_046</name>
</gene>
<evidence type="ECO:0000256" key="6">
    <source>
        <dbReference type="PROSITE-ProRule" id="PRU00489"/>
    </source>
</evidence>
<dbReference type="PANTHER" id="PTHR12829">
    <property type="entry name" value="N6-ADENOSINE-METHYLTRANSFERASE"/>
    <property type="match status" value="1"/>
</dbReference>
<dbReference type="InterPro" id="IPR007757">
    <property type="entry name" value="MT-A70-like"/>
</dbReference>
<evidence type="ECO:0000256" key="1">
    <source>
        <dbReference type="ARBA" id="ARBA00012160"/>
    </source>
</evidence>
<comment type="catalytic activity">
    <reaction evidence="5">
        <text>an adenosine in mRNA + S-adenosyl-L-methionine = an N(6)-methyladenosine in mRNA + S-adenosyl-L-homocysteine + H(+)</text>
        <dbReference type="Rhea" id="RHEA:55584"/>
        <dbReference type="Rhea" id="RHEA-COMP:12414"/>
        <dbReference type="Rhea" id="RHEA-COMP:12417"/>
        <dbReference type="ChEBI" id="CHEBI:15378"/>
        <dbReference type="ChEBI" id="CHEBI:57856"/>
        <dbReference type="ChEBI" id="CHEBI:59789"/>
        <dbReference type="ChEBI" id="CHEBI:74411"/>
        <dbReference type="ChEBI" id="CHEBI:74449"/>
        <dbReference type="EC" id="2.1.1.348"/>
    </reaction>
</comment>
<comment type="caution">
    <text evidence="7">The sequence shown here is derived from an EMBL/GenBank/DDBJ whole genome shotgun (WGS) entry which is preliminary data.</text>
</comment>
<dbReference type="InterPro" id="IPR029063">
    <property type="entry name" value="SAM-dependent_MTases_sf"/>
</dbReference>
<proteinExistence type="inferred from homology"/>
<evidence type="ECO:0000256" key="5">
    <source>
        <dbReference type="ARBA" id="ARBA00048957"/>
    </source>
</evidence>
<dbReference type="Pfam" id="PF05063">
    <property type="entry name" value="MT-A70"/>
    <property type="match status" value="1"/>
</dbReference>
<sequence length="242" mass="28219">MSAISDSATDNLYMYTRKVVKKSQKRGSLKSSDFQQITTQNQLPWLKNLLQLNAMLEYKKFGKNFIRISSLDLEHYLEQQLWTNPGNSTAQICHMTAFQISKQKRYQCILSKKKAICLCGSRMVNQKLQFRFQKKHGYRWVETIVWVKTNKSGKIYRVPGRYIQHGFELCLVCVKGSYEKNKSFSKMKTSLNVIVEPMRKMSQKPDALYKIVEKLVPGGPYLEIFGRAHNIRRGWTTMGNQL</sequence>
<dbReference type="Proteomes" id="UP000053232">
    <property type="component" value="Unassembled WGS sequence"/>
</dbReference>
<name>A0A073HYI1_9SPIT</name>
<reference evidence="8" key="1">
    <citation type="journal article" date="2014" name="Cell">
        <title>The Architecture of a Scrambled Genome Reveals Massive Levels of Genomic Rearrangement during Development.</title>
        <authorList>
            <person name="Chen X."/>
            <person name="Bracht J.R."/>
            <person name="Goldman A.D."/>
            <person name="Dolzhenko E."/>
            <person name="Clay D.M."/>
            <person name="Swart E.C."/>
            <person name="Perlman D.H."/>
            <person name="Doak T.G."/>
            <person name="Stuart A."/>
            <person name="Amemiya C.T."/>
            <person name="Sebra R.P."/>
            <person name="Landweber L.F."/>
        </authorList>
    </citation>
    <scope>NUCLEOTIDE SEQUENCE [LARGE SCALE GENOMIC DNA]</scope>
    <source>
        <strain evidence="8">JRB310</strain>
    </source>
</reference>
<keyword evidence="2" id="KW-0489">Methyltransferase</keyword>
<comment type="similarity">
    <text evidence="6">Belongs to the MT-A70-like family.</text>
</comment>
<keyword evidence="3" id="KW-0808">Transferase</keyword>